<accession>I1D6F2</accession>
<reference evidence="2 3" key="1">
    <citation type="submission" date="2011-09" db="EMBL/GenBank/DDBJ databases">
        <authorList>
            <consortium name="US DOE Joint Genome Institute (JGI-PGF)"/>
            <person name="Lucas S."/>
            <person name="Han J."/>
            <person name="Lapidus A."/>
            <person name="Cheng J.-F."/>
            <person name="Goodwin L."/>
            <person name="Pitluck S."/>
            <person name="Peters L."/>
            <person name="Land M.L."/>
            <person name="Hauser L."/>
            <person name="Brambilla E."/>
            <person name="Klenk H.-P."/>
            <person name="Woyke T.J."/>
        </authorList>
    </citation>
    <scope>NUCLEOTIDE SEQUENCE [LARGE SCALE GENOMIC DNA]</scope>
    <source>
        <strain evidence="2 3">K62</strain>
    </source>
</reference>
<gene>
    <name evidence="2" type="ORF">SacglDRAFT_03678</name>
</gene>
<evidence type="ECO:0000313" key="2">
    <source>
        <dbReference type="EMBL" id="EIF00527.1"/>
    </source>
</evidence>
<dbReference type="STRING" id="928724.SacglDRAFT_03678"/>
<proteinExistence type="predicted"/>
<dbReference type="RefSeq" id="WP_005466317.1">
    <property type="nucleotide sequence ID" value="NZ_CM001484.1"/>
</dbReference>
<dbReference type="Proteomes" id="UP000005087">
    <property type="component" value="Chromosome"/>
</dbReference>
<evidence type="ECO:0000256" key="1">
    <source>
        <dbReference type="SAM" id="Coils"/>
    </source>
</evidence>
<feature type="coiled-coil region" evidence="1">
    <location>
        <begin position="125"/>
        <end position="152"/>
    </location>
</feature>
<reference evidence="3" key="2">
    <citation type="submission" date="2012-01" db="EMBL/GenBank/DDBJ databases">
        <title>Noncontiguous Finished sequence of chromosome of Saccharomonospora glauca K62.</title>
        <authorList>
            <consortium name="US DOE Joint Genome Institute"/>
            <person name="Lucas S."/>
            <person name="Han J."/>
            <person name="Lapidus A."/>
            <person name="Cheng J.-F."/>
            <person name="Goodwin L."/>
            <person name="Pitluck S."/>
            <person name="Peters L."/>
            <person name="Mikhailova N."/>
            <person name="Held B."/>
            <person name="Detter J.C."/>
            <person name="Han C."/>
            <person name="Tapia R."/>
            <person name="Land M."/>
            <person name="Hauser L."/>
            <person name="Kyrpides N."/>
            <person name="Ivanova N."/>
            <person name="Pagani I."/>
            <person name="Brambilla E.-M."/>
            <person name="Klenk H.-P."/>
            <person name="Woyke T."/>
        </authorList>
    </citation>
    <scope>NUCLEOTIDE SEQUENCE [LARGE SCALE GENOMIC DNA]</scope>
    <source>
        <strain evidence="3">K62</strain>
    </source>
</reference>
<dbReference type="eggNOG" id="COG1372">
    <property type="taxonomic scope" value="Bacteria"/>
</dbReference>
<dbReference type="InterPro" id="IPR036844">
    <property type="entry name" value="Hint_dom_sf"/>
</dbReference>
<dbReference type="Gene3D" id="2.170.16.10">
    <property type="entry name" value="Hedgehog/Intein (Hint) domain"/>
    <property type="match status" value="1"/>
</dbReference>
<protein>
    <recommendedName>
        <fullName evidence="4">Intein C-terminal splicing domain-containing protein</fullName>
    </recommendedName>
</protein>
<evidence type="ECO:0008006" key="4">
    <source>
        <dbReference type="Google" id="ProtNLM"/>
    </source>
</evidence>
<dbReference type="AlphaFoldDB" id="I1D6F2"/>
<sequence>MATIIGHSHKDLVEVTVDVDGEAGDAVSTLIATVEHPFWVDDHGRLLQPAAHGLWGERPGWYEAADLDPGDQLRTPTGDHARIVDVRAYTTTTTVHNLTINGIHTYYVGADGKSVLTHNADEGLTADQQKKIRSYEQLIQEHEKKLADYLADPDAYDNKGILENAPSEEVRQRIINGRENQLEKEMATFRGDIEKVKGAAREGTEMEIDLERLRVAIDVLIGNTVRNVGPVVTVDVDEFWTVPNDDAFELGGEPQLTIGSVSESWAQAQKVTSDGDATVGYGYVWIADILRALGYKYVG</sequence>
<keyword evidence="3" id="KW-1185">Reference proteome</keyword>
<keyword evidence="1" id="KW-0175">Coiled coil</keyword>
<dbReference type="SUPFAM" id="SSF51294">
    <property type="entry name" value="Hedgehog/intein (Hint) domain"/>
    <property type="match status" value="1"/>
</dbReference>
<evidence type="ECO:0000313" key="3">
    <source>
        <dbReference type="Proteomes" id="UP000005087"/>
    </source>
</evidence>
<dbReference type="HOGENOM" id="CLU_930310_0_0_11"/>
<organism evidence="2 3">
    <name type="scientific">Saccharomonospora glauca K62</name>
    <dbReference type="NCBI Taxonomy" id="928724"/>
    <lineage>
        <taxon>Bacteria</taxon>
        <taxon>Bacillati</taxon>
        <taxon>Actinomycetota</taxon>
        <taxon>Actinomycetes</taxon>
        <taxon>Pseudonocardiales</taxon>
        <taxon>Pseudonocardiaceae</taxon>
        <taxon>Saccharomonospora</taxon>
    </lineage>
</organism>
<dbReference type="EMBL" id="CM001484">
    <property type="protein sequence ID" value="EIF00527.1"/>
    <property type="molecule type" value="Genomic_DNA"/>
</dbReference>
<name>I1D6F2_9PSEU</name>